<dbReference type="EMBL" id="BFAA01017255">
    <property type="protein sequence ID" value="GCB79192.1"/>
    <property type="molecule type" value="Genomic_DNA"/>
</dbReference>
<evidence type="ECO:0000313" key="1">
    <source>
        <dbReference type="EMBL" id="GCB79192.1"/>
    </source>
</evidence>
<evidence type="ECO:0000313" key="2">
    <source>
        <dbReference type="Proteomes" id="UP000288216"/>
    </source>
</evidence>
<dbReference type="Proteomes" id="UP000288216">
    <property type="component" value="Unassembled WGS sequence"/>
</dbReference>
<gene>
    <name evidence="1" type="ORF">scyTo_0020761</name>
</gene>
<protein>
    <submittedName>
        <fullName evidence="1">Uncharacterized protein</fullName>
    </submittedName>
</protein>
<name>A0A401Q1D0_SCYTO</name>
<accession>A0A401Q1D0</accession>
<dbReference type="OrthoDB" id="9950082at2759"/>
<comment type="caution">
    <text evidence="1">The sequence shown here is derived from an EMBL/GenBank/DDBJ whole genome shotgun (WGS) entry which is preliminary data.</text>
</comment>
<dbReference type="AlphaFoldDB" id="A0A401Q1D0"/>
<reference evidence="1 2" key="1">
    <citation type="journal article" date="2018" name="Nat. Ecol. Evol.">
        <title>Shark genomes provide insights into elasmobranch evolution and the origin of vertebrates.</title>
        <authorList>
            <person name="Hara Y"/>
            <person name="Yamaguchi K"/>
            <person name="Onimaru K"/>
            <person name="Kadota M"/>
            <person name="Koyanagi M"/>
            <person name="Keeley SD"/>
            <person name="Tatsumi K"/>
            <person name="Tanaka K"/>
            <person name="Motone F"/>
            <person name="Kageyama Y"/>
            <person name="Nozu R"/>
            <person name="Adachi N"/>
            <person name="Nishimura O"/>
            <person name="Nakagawa R"/>
            <person name="Tanegashima C"/>
            <person name="Kiyatake I"/>
            <person name="Matsumoto R"/>
            <person name="Murakumo K"/>
            <person name="Nishida K"/>
            <person name="Terakita A"/>
            <person name="Kuratani S"/>
            <person name="Sato K"/>
            <person name="Hyodo S Kuraku.S."/>
        </authorList>
    </citation>
    <scope>NUCLEOTIDE SEQUENCE [LARGE SCALE GENOMIC DNA]</scope>
</reference>
<organism evidence="1 2">
    <name type="scientific">Scyliorhinus torazame</name>
    <name type="common">Cloudy catshark</name>
    <name type="synonym">Catulus torazame</name>
    <dbReference type="NCBI Taxonomy" id="75743"/>
    <lineage>
        <taxon>Eukaryota</taxon>
        <taxon>Metazoa</taxon>
        <taxon>Chordata</taxon>
        <taxon>Craniata</taxon>
        <taxon>Vertebrata</taxon>
        <taxon>Chondrichthyes</taxon>
        <taxon>Elasmobranchii</taxon>
        <taxon>Galeomorphii</taxon>
        <taxon>Galeoidea</taxon>
        <taxon>Carcharhiniformes</taxon>
        <taxon>Scyliorhinidae</taxon>
        <taxon>Scyliorhinus</taxon>
    </lineage>
</organism>
<proteinExistence type="predicted"/>
<keyword evidence="2" id="KW-1185">Reference proteome</keyword>
<sequence>MIVTWCFPVSGKYDTAILNGALPAYIWTTTVPPGNSTVGVTEYRNNFSTGTQMIGTGGLGSLTVNEMQNNRATSPVMGSVGLSTPTVQGVQNNLTTTSGLVTSNTLTQTNSNSGE</sequence>